<dbReference type="PROSITE" id="PS00781">
    <property type="entry name" value="PEPCASE_1"/>
    <property type="match status" value="1"/>
</dbReference>
<dbReference type="AlphaFoldDB" id="A0A286E3W1"/>
<evidence type="ECO:0000313" key="13">
    <source>
        <dbReference type="EMBL" id="SOD65564.1"/>
    </source>
</evidence>
<keyword evidence="8 10" id="KW-0120">Carbon dioxide fixation</keyword>
<dbReference type="InterPro" id="IPR018129">
    <property type="entry name" value="PEP_COase_Lys_AS"/>
</dbReference>
<evidence type="ECO:0000256" key="5">
    <source>
        <dbReference type="ARBA" id="ARBA00022419"/>
    </source>
</evidence>
<evidence type="ECO:0000256" key="10">
    <source>
        <dbReference type="HAMAP-Rule" id="MF_00595"/>
    </source>
</evidence>
<dbReference type="GO" id="GO:0006099">
    <property type="term" value="P:tricarboxylic acid cycle"/>
    <property type="evidence" value="ECO:0007669"/>
    <property type="project" value="InterPro"/>
</dbReference>
<keyword evidence="6 10" id="KW-0460">Magnesium</keyword>
<keyword evidence="13" id="KW-0670">Pyruvate</keyword>
<dbReference type="GO" id="GO:0000287">
    <property type="term" value="F:magnesium ion binding"/>
    <property type="evidence" value="ECO:0007669"/>
    <property type="project" value="UniProtKB-UniRule"/>
</dbReference>
<evidence type="ECO:0000256" key="7">
    <source>
        <dbReference type="ARBA" id="ARBA00023239"/>
    </source>
</evidence>
<dbReference type="GO" id="GO:0006107">
    <property type="term" value="P:oxaloacetate metabolic process"/>
    <property type="evidence" value="ECO:0007669"/>
    <property type="project" value="UniProtKB-UniRule"/>
</dbReference>
<gene>
    <name evidence="10" type="primary">ppc</name>
    <name evidence="13" type="ORF">SAMN02746062_00333</name>
</gene>
<comment type="function">
    <text evidence="2 10">Forms oxaloacetate, a four-carbon dicarboxylic acid source for the tricarboxylic acid cycle.</text>
</comment>
<keyword evidence="14" id="KW-1185">Reference proteome</keyword>
<dbReference type="PROSITE" id="PS00393">
    <property type="entry name" value="PEPCASE_2"/>
    <property type="match status" value="1"/>
</dbReference>
<dbReference type="PRINTS" id="PR00150">
    <property type="entry name" value="PEPCARBXLASE"/>
</dbReference>
<dbReference type="OrthoDB" id="9768133at2"/>
<dbReference type="GO" id="GO:0015977">
    <property type="term" value="P:carbon fixation"/>
    <property type="evidence" value="ECO:0007669"/>
    <property type="project" value="UniProtKB-UniRule"/>
</dbReference>
<feature type="active site" evidence="10 12">
    <location>
        <position position="567"/>
    </location>
</feature>
<dbReference type="InterPro" id="IPR022805">
    <property type="entry name" value="PEP_COase_bac/pln-type"/>
</dbReference>
<dbReference type="Gene3D" id="1.20.1440.90">
    <property type="entry name" value="Phosphoenolpyruvate/pyruvate domain"/>
    <property type="match status" value="1"/>
</dbReference>
<proteinExistence type="inferred from homology"/>
<dbReference type="EC" id="4.1.1.31" evidence="4 10"/>
<evidence type="ECO:0000256" key="8">
    <source>
        <dbReference type="ARBA" id="ARBA00023300"/>
    </source>
</evidence>
<dbReference type="NCBIfam" id="NF000584">
    <property type="entry name" value="PRK00009.1"/>
    <property type="match status" value="1"/>
</dbReference>
<evidence type="ECO:0000256" key="12">
    <source>
        <dbReference type="PROSITE-ProRule" id="PRU10112"/>
    </source>
</evidence>
<evidence type="ECO:0000313" key="14">
    <source>
        <dbReference type="Proteomes" id="UP000219669"/>
    </source>
</evidence>
<dbReference type="InterPro" id="IPR021135">
    <property type="entry name" value="PEP_COase"/>
</dbReference>
<evidence type="ECO:0000256" key="2">
    <source>
        <dbReference type="ARBA" id="ARBA00003670"/>
    </source>
</evidence>
<organism evidence="13 14">
    <name type="scientific">Alysiella filiformis DSM 16848</name>
    <dbReference type="NCBI Taxonomy" id="1120981"/>
    <lineage>
        <taxon>Bacteria</taxon>
        <taxon>Pseudomonadati</taxon>
        <taxon>Pseudomonadota</taxon>
        <taxon>Betaproteobacteria</taxon>
        <taxon>Neisseriales</taxon>
        <taxon>Neisseriaceae</taxon>
        <taxon>Alysiella</taxon>
    </lineage>
</organism>
<evidence type="ECO:0000256" key="4">
    <source>
        <dbReference type="ARBA" id="ARBA00012305"/>
    </source>
</evidence>
<evidence type="ECO:0000256" key="3">
    <source>
        <dbReference type="ARBA" id="ARBA00008346"/>
    </source>
</evidence>
<dbReference type="PANTHER" id="PTHR30523">
    <property type="entry name" value="PHOSPHOENOLPYRUVATE CARBOXYLASE"/>
    <property type="match status" value="1"/>
</dbReference>
<comment type="similarity">
    <text evidence="3 10">Belongs to the PEPCase type 1 family.</text>
</comment>
<keyword evidence="7 10" id="KW-0456">Lyase</keyword>
<protein>
    <recommendedName>
        <fullName evidence="5 10">Phosphoenolpyruvate carboxylase</fullName>
        <shortName evidence="10">PEPC</shortName>
        <shortName evidence="10">PEPCase</shortName>
        <ecNumber evidence="4 10">4.1.1.31</ecNumber>
    </recommendedName>
</protein>
<sequence length="899" mass="100572">MQFNLLTEKDVDLAADVQFMTQSLYAVLENHADEIVVNAVKILAKAQDASQVVTTLLPTLSLEQTENLITAVGMFAQMLNIAEDVHHERRRLAHEWAGDAPHNGDVAETVKKFKRNDINSDRIQAALNATQVNAVLTAHPTEVQRQATLISHRKIRALLPRRAQCHSAEELAELQREMDIVLLTLWQTSETRHFKISVKSEINNGVNIFPMSFFQAIPKLYRRLEKQFQAAFPEIHIPDILKIGGWIGGDRDGNPFVSAETLREAFTRHADAAFHHYRKELEALYQELPLSVRRVNVSDGVLVLSAKSPDTDVARQEEPYRRAIAYILSRMVGKAHELGVPLGCKFGVGKPYTSVAEFLHDLRLLQHSLRDNGSAVLANGRIADFIRIVSVCGFHLMPLDLRQHADKHSDVVAELFAKAGLEDYFRLPENEKQTVLLRELNNPRPLFSPFAQYSEATCYELAIFREANLIKQQFGEDAISQSIISNCEKPSDLLALALILKETGLLTSQNGAVQSRINIVPLFETIEALANACPIMETMFGLDWYRALIASRDNIQEIMLGYSDSNKDGGYISSTWGLYQAEIGLVEVFKKHNVRIRLFHGRGGSVGRGGGPSYQAILAQPAGSVAGQIRITEQGEVINSKYADPSNAARNLETLVAATLEATLLPDTQDPDVDLMNALSESSFQHYRALITRQGFIDYFLQTSPIEQIASLNLGSRPASRKTLARIQDLRAIPWVFSWMQNRLMLPAWYGFGSAVEELCQRDSGSLKKLQEHAQHNHFFRTILSNMEQVMAKTDLTLAEHYAALSQDPEHGAAIFATIKAEYQRSRQALLTLLQAEELLMDNRPLARSLALRIPYLNALGGLQVALLQKLRQEPDNQHTLRMVHQTINGVAQGLRNTG</sequence>
<comment type="subunit">
    <text evidence="10">Homotetramer.</text>
</comment>
<evidence type="ECO:0000256" key="6">
    <source>
        <dbReference type="ARBA" id="ARBA00022842"/>
    </source>
</evidence>
<dbReference type="GO" id="GO:0005829">
    <property type="term" value="C:cytosol"/>
    <property type="evidence" value="ECO:0007669"/>
    <property type="project" value="TreeGrafter"/>
</dbReference>
<dbReference type="EMBL" id="OCNF01000002">
    <property type="protein sequence ID" value="SOD65564.1"/>
    <property type="molecule type" value="Genomic_DNA"/>
</dbReference>
<comment type="catalytic activity">
    <reaction evidence="9 10">
        <text>oxaloacetate + phosphate = phosphoenolpyruvate + hydrogencarbonate</text>
        <dbReference type="Rhea" id="RHEA:28370"/>
        <dbReference type="ChEBI" id="CHEBI:16452"/>
        <dbReference type="ChEBI" id="CHEBI:17544"/>
        <dbReference type="ChEBI" id="CHEBI:43474"/>
        <dbReference type="ChEBI" id="CHEBI:58702"/>
        <dbReference type="EC" id="4.1.1.31"/>
    </reaction>
</comment>
<dbReference type="PANTHER" id="PTHR30523:SF6">
    <property type="entry name" value="PHOSPHOENOLPYRUVATE CARBOXYLASE"/>
    <property type="match status" value="1"/>
</dbReference>
<comment type="cofactor">
    <cofactor evidence="1 10">
        <name>Mg(2+)</name>
        <dbReference type="ChEBI" id="CHEBI:18420"/>
    </cofactor>
</comment>
<dbReference type="InterPro" id="IPR033129">
    <property type="entry name" value="PEPCASE_His_AS"/>
</dbReference>
<evidence type="ECO:0000256" key="1">
    <source>
        <dbReference type="ARBA" id="ARBA00001946"/>
    </source>
</evidence>
<feature type="active site" evidence="10 11">
    <location>
        <position position="139"/>
    </location>
</feature>
<evidence type="ECO:0000256" key="9">
    <source>
        <dbReference type="ARBA" id="ARBA00048995"/>
    </source>
</evidence>
<evidence type="ECO:0000256" key="11">
    <source>
        <dbReference type="PROSITE-ProRule" id="PRU10111"/>
    </source>
</evidence>
<reference evidence="13 14" key="1">
    <citation type="submission" date="2017-09" db="EMBL/GenBank/DDBJ databases">
        <authorList>
            <person name="Ehlers B."/>
            <person name="Leendertz F.H."/>
        </authorList>
    </citation>
    <scope>NUCLEOTIDE SEQUENCE [LARGE SCALE GENOMIC DNA]</scope>
    <source>
        <strain evidence="13 14">DSM 16848</strain>
    </source>
</reference>
<accession>A0A286E3W1</accession>
<name>A0A286E3W1_9NEIS</name>
<dbReference type="Proteomes" id="UP000219669">
    <property type="component" value="Unassembled WGS sequence"/>
</dbReference>
<dbReference type="InterPro" id="IPR015813">
    <property type="entry name" value="Pyrv/PenolPyrv_kinase-like_dom"/>
</dbReference>
<dbReference type="SUPFAM" id="SSF51621">
    <property type="entry name" value="Phosphoenolpyruvate/pyruvate domain"/>
    <property type="match status" value="1"/>
</dbReference>
<dbReference type="GO" id="GO:0008964">
    <property type="term" value="F:phosphoenolpyruvate carboxylase activity"/>
    <property type="evidence" value="ECO:0007669"/>
    <property type="project" value="UniProtKB-UniRule"/>
</dbReference>
<dbReference type="RefSeq" id="WP_097113404.1">
    <property type="nucleotide sequence ID" value="NZ_CP083931.1"/>
</dbReference>
<dbReference type="Pfam" id="PF00311">
    <property type="entry name" value="PEPcase"/>
    <property type="match status" value="1"/>
</dbReference>
<dbReference type="HAMAP" id="MF_00595">
    <property type="entry name" value="PEPcase_type1"/>
    <property type="match status" value="1"/>
</dbReference>